<accession>A0ABW2SAN2</accession>
<dbReference type="InterPro" id="IPR050595">
    <property type="entry name" value="Bact_response_regulator"/>
</dbReference>
<evidence type="ECO:0000259" key="3">
    <source>
        <dbReference type="PROSITE" id="PS50110"/>
    </source>
</evidence>
<dbReference type="PANTHER" id="PTHR44591:SF3">
    <property type="entry name" value="RESPONSE REGULATORY DOMAIN-CONTAINING PROTEIN"/>
    <property type="match status" value="1"/>
</dbReference>
<reference evidence="5" key="1">
    <citation type="journal article" date="2019" name="Int. J. Syst. Evol. Microbiol.">
        <title>The Global Catalogue of Microorganisms (GCM) 10K type strain sequencing project: providing services to taxonomists for standard genome sequencing and annotation.</title>
        <authorList>
            <consortium name="The Broad Institute Genomics Platform"/>
            <consortium name="The Broad Institute Genome Sequencing Center for Infectious Disease"/>
            <person name="Wu L."/>
            <person name="Ma J."/>
        </authorList>
    </citation>
    <scope>NUCLEOTIDE SEQUENCE [LARGE SCALE GENOMIC DNA]</scope>
    <source>
        <strain evidence="5">CCUG 53903</strain>
    </source>
</reference>
<dbReference type="EMBL" id="JBHTBZ010000014">
    <property type="protein sequence ID" value="MFC7460115.1"/>
    <property type="molecule type" value="Genomic_DNA"/>
</dbReference>
<dbReference type="SUPFAM" id="SSF52172">
    <property type="entry name" value="CheY-like"/>
    <property type="match status" value="1"/>
</dbReference>
<keyword evidence="5" id="KW-1185">Reference proteome</keyword>
<name>A0ABW2SAN2_9BURK</name>
<feature type="domain" description="Response regulatory" evidence="3">
    <location>
        <begin position="3"/>
        <end position="120"/>
    </location>
</feature>
<dbReference type="Gene3D" id="3.40.50.2300">
    <property type="match status" value="1"/>
</dbReference>
<comment type="caution">
    <text evidence="4">The sequence shown here is derived from an EMBL/GenBank/DDBJ whole genome shotgun (WGS) entry which is preliminary data.</text>
</comment>
<keyword evidence="1 2" id="KW-0597">Phosphoprotein</keyword>
<organism evidence="4 5">
    <name type="scientific">Hydrogenophaga defluvii</name>
    <dbReference type="NCBI Taxonomy" id="249410"/>
    <lineage>
        <taxon>Bacteria</taxon>
        <taxon>Pseudomonadati</taxon>
        <taxon>Pseudomonadota</taxon>
        <taxon>Betaproteobacteria</taxon>
        <taxon>Burkholderiales</taxon>
        <taxon>Comamonadaceae</taxon>
        <taxon>Hydrogenophaga</taxon>
    </lineage>
</organism>
<evidence type="ECO:0000256" key="1">
    <source>
        <dbReference type="ARBA" id="ARBA00022553"/>
    </source>
</evidence>
<dbReference type="PANTHER" id="PTHR44591">
    <property type="entry name" value="STRESS RESPONSE REGULATOR PROTEIN 1"/>
    <property type="match status" value="1"/>
</dbReference>
<dbReference type="PROSITE" id="PS50110">
    <property type="entry name" value="RESPONSE_REGULATORY"/>
    <property type="match status" value="1"/>
</dbReference>
<proteinExistence type="predicted"/>
<dbReference type="InterPro" id="IPR011006">
    <property type="entry name" value="CheY-like_superfamily"/>
</dbReference>
<dbReference type="RefSeq" id="WP_382199397.1">
    <property type="nucleotide sequence ID" value="NZ_JBHTBZ010000014.1"/>
</dbReference>
<dbReference type="Proteomes" id="UP001596457">
    <property type="component" value="Unassembled WGS sequence"/>
</dbReference>
<feature type="modified residue" description="4-aspartylphosphate" evidence="2">
    <location>
        <position position="53"/>
    </location>
</feature>
<evidence type="ECO:0000313" key="4">
    <source>
        <dbReference type="EMBL" id="MFC7460115.1"/>
    </source>
</evidence>
<dbReference type="Pfam" id="PF00072">
    <property type="entry name" value="Response_reg"/>
    <property type="match status" value="1"/>
</dbReference>
<dbReference type="CDD" id="cd00156">
    <property type="entry name" value="REC"/>
    <property type="match status" value="1"/>
</dbReference>
<dbReference type="SMART" id="SM00448">
    <property type="entry name" value="REC"/>
    <property type="match status" value="1"/>
</dbReference>
<sequence>MATLLVIDDELPIRQNLARFLSLEGHQVLQAADGEAGLALALGDPRPDLVLCDVMMPRLNGYELLAALRADPRGRDLPFVFLSASAEKERLEQALEQGASAYVTKPFNLAQLHEVLVKHLGPRS</sequence>
<evidence type="ECO:0000256" key="2">
    <source>
        <dbReference type="PROSITE-ProRule" id="PRU00169"/>
    </source>
</evidence>
<protein>
    <submittedName>
        <fullName evidence="4">Response regulator</fullName>
    </submittedName>
</protein>
<evidence type="ECO:0000313" key="5">
    <source>
        <dbReference type="Proteomes" id="UP001596457"/>
    </source>
</evidence>
<dbReference type="InterPro" id="IPR001789">
    <property type="entry name" value="Sig_transdc_resp-reg_receiver"/>
</dbReference>
<gene>
    <name evidence="4" type="ORF">ACFQU0_06695</name>
</gene>